<dbReference type="RefSeq" id="XP_035343894.1">
    <property type="nucleotide sequence ID" value="XM_035488001.1"/>
</dbReference>
<evidence type="ECO:0000313" key="1">
    <source>
        <dbReference type="EMBL" id="QKX57716.1"/>
    </source>
</evidence>
<proteinExistence type="predicted"/>
<dbReference type="KEGG" id="trg:TRUGW13939_04835"/>
<dbReference type="OrthoDB" id="5235678at2759"/>
<evidence type="ECO:0000313" key="2">
    <source>
        <dbReference type="Proteomes" id="UP000509510"/>
    </source>
</evidence>
<gene>
    <name evidence="1" type="ORF">TRUGW13939_04835</name>
</gene>
<keyword evidence="2" id="KW-1185">Reference proteome</keyword>
<reference evidence="2" key="1">
    <citation type="submission" date="2020-06" db="EMBL/GenBank/DDBJ databases">
        <title>A chromosome-scale genome assembly of Talaromyces rugulosus W13939.</title>
        <authorList>
            <person name="Wang B."/>
            <person name="Guo L."/>
            <person name="Ye K."/>
            <person name="Wang L."/>
        </authorList>
    </citation>
    <scope>NUCLEOTIDE SEQUENCE [LARGE SCALE GENOMIC DNA]</scope>
    <source>
        <strain evidence="2">W13939</strain>
    </source>
</reference>
<dbReference type="GeneID" id="55992334"/>
<dbReference type="Proteomes" id="UP000509510">
    <property type="component" value="Chromosome II"/>
</dbReference>
<dbReference type="AlphaFoldDB" id="A0A7H8QV86"/>
<organism evidence="1 2">
    <name type="scientific">Talaromyces rugulosus</name>
    <name type="common">Penicillium rugulosum</name>
    <dbReference type="NCBI Taxonomy" id="121627"/>
    <lineage>
        <taxon>Eukaryota</taxon>
        <taxon>Fungi</taxon>
        <taxon>Dikarya</taxon>
        <taxon>Ascomycota</taxon>
        <taxon>Pezizomycotina</taxon>
        <taxon>Eurotiomycetes</taxon>
        <taxon>Eurotiomycetidae</taxon>
        <taxon>Eurotiales</taxon>
        <taxon>Trichocomaceae</taxon>
        <taxon>Talaromyces</taxon>
        <taxon>Talaromyces sect. Islandici</taxon>
    </lineage>
</organism>
<protein>
    <submittedName>
        <fullName evidence="1">Uncharacterized protein</fullName>
    </submittedName>
</protein>
<sequence>MYRASQFIKNVTTSTGKEIAIAYVSKTDTWDRPFVAQNTKSEFAEVAEKYKDTLNPNTVKVAMNRREAEHPSQNDAAKHYSALELDKDENVIASKHYYK</sequence>
<accession>A0A7H8QV86</accession>
<name>A0A7H8QV86_TALRU</name>
<dbReference type="EMBL" id="CP055899">
    <property type="protein sequence ID" value="QKX57716.1"/>
    <property type="molecule type" value="Genomic_DNA"/>
</dbReference>